<dbReference type="Proteomes" id="UP000653343">
    <property type="component" value="Unassembled WGS sequence"/>
</dbReference>
<dbReference type="EMBL" id="BMYU01000002">
    <property type="protein sequence ID" value="GGX36335.1"/>
    <property type="molecule type" value="Genomic_DNA"/>
</dbReference>
<comment type="caution">
    <text evidence="1">The sequence shown here is derived from an EMBL/GenBank/DDBJ whole genome shotgun (WGS) entry which is preliminary data.</text>
</comment>
<sequence>MLSAVLPLRQSDAPASMAMPYAPQVRLPDGSLATPQHYKLYQQNPDSVAELLSQISFDQHTLLFCDQDQQGMYLQTGLIGRENYEHGQRLRPHKLVYGRRWRIDSDMPDHEIVQTAFLAIKKAREHEVRELLTIHLPHSTRASAPLSSHQDMALMQTQAAFLQAPPATRRMLKAARTDALRARLQSLRFAQRPVHLLHAEQGRNGDMLLDLQIGAAPLARHLEGDFPEFSDLQFSVTVPGNAPHQLMYALMDALIQHSDRYVEQHFRVNGFARFSRDLDPQAIAALSLQSRPYARDMRDARFAAAFQQANFAVDAARAAPLGSGKLADINRRKLQQFPALGGHLPAGYAPGTSVPAGFASWRTYLAGIDEMSSK</sequence>
<proteinExistence type="predicted"/>
<evidence type="ECO:0000313" key="2">
    <source>
        <dbReference type="Proteomes" id="UP000653343"/>
    </source>
</evidence>
<accession>A0ABQ2XVJ2</accession>
<name>A0ABQ2XVJ2_9BURK</name>
<organism evidence="1 2">
    <name type="scientific">Undibacterium squillarum</name>
    <dbReference type="NCBI Taxonomy" id="1131567"/>
    <lineage>
        <taxon>Bacteria</taxon>
        <taxon>Pseudomonadati</taxon>
        <taxon>Pseudomonadota</taxon>
        <taxon>Betaproteobacteria</taxon>
        <taxon>Burkholderiales</taxon>
        <taxon>Oxalobacteraceae</taxon>
        <taxon>Undibacterium</taxon>
    </lineage>
</organism>
<evidence type="ECO:0000313" key="1">
    <source>
        <dbReference type="EMBL" id="GGX36335.1"/>
    </source>
</evidence>
<dbReference type="RefSeq" id="WP_189356192.1">
    <property type="nucleotide sequence ID" value="NZ_BMYU01000002.1"/>
</dbReference>
<gene>
    <name evidence="1" type="ORF">GCM10010946_12560</name>
</gene>
<reference evidence="2" key="1">
    <citation type="journal article" date="2019" name="Int. J. Syst. Evol. Microbiol.">
        <title>The Global Catalogue of Microorganisms (GCM) 10K type strain sequencing project: providing services to taxonomists for standard genome sequencing and annotation.</title>
        <authorList>
            <consortium name="The Broad Institute Genomics Platform"/>
            <consortium name="The Broad Institute Genome Sequencing Center for Infectious Disease"/>
            <person name="Wu L."/>
            <person name="Ma J."/>
        </authorList>
    </citation>
    <scope>NUCLEOTIDE SEQUENCE [LARGE SCALE GENOMIC DNA]</scope>
    <source>
        <strain evidence="2">KCTC 23917</strain>
    </source>
</reference>
<protein>
    <submittedName>
        <fullName evidence="1">Uncharacterized protein</fullName>
    </submittedName>
</protein>
<keyword evidence="2" id="KW-1185">Reference proteome</keyword>